<dbReference type="InterPro" id="IPR016181">
    <property type="entry name" value="Acyl_CoA_acyltransferase"/>
</dbReference>
<keyword evidence="3" id="KW-1185">Reference proteome</keyword>
<dbReference type="CDD" id="cd04301">
    <property type="entry name" value="NAT_SF"/>
    <property type="match status" value="1"/>
</dbReference>
<evidence type="ECO:0000259" key="1">
    <source>
        <dbReference type="PROSITE" id="PS51186"/>
    </source>
</evidence>
<dbReference type="EMBL" id="WBMT01000034">
    <property type="protein sequence ID" value="KAB2339660.1"/>
    <property type="molecule type" value="Genomic_DNA"/>
</dbReference>
<keyword evidence="2" id="KW-0808">Transferase</keyword>
<proteinExistence type="predicted"/>
<dbReference type="AlphaFoldDB" id="A0A6H9YKI1"/>
<gene>
    <name evidence="2" type="ORF">F8566_47485</name>
</gene>
<dbReference type="OrthoDB" id="9803233at2"/>
<protein>
    <submittedName>
        <fullName evidence="2">GNAT family N-acetyltransferase</fullName>
    </submittedName>
</protein>
<dbReference type="PROSITE" id="PS51186">
    <property type="entry name" value="GNAT"/>
    <property type="match status" value="1"/>
</dbReference>
<dbReference type="Pfam" id="PF00583">
    <property type="entry name" value="Acetyltransf_1"/>
    <property type="match status" value="1"/>
</dbReference>
<dbReference type="PANTHER" id="PTHR43617">
    <property type="entry name" value="L-AMINO ACID N-ACETYLTRANSFERASE"/>
    <property type="match status" value="1"/>
</dbReference>
<dbReference type="InterPro" id="IPR000182">
    <property type="entry name" value="GNAT_dom"/>
</dbReference>
<dbReference type="InterPro" id="IPR050276">
    <property type="entry name" value="MshD_Acetyltransferase"/>
</dbReference>
<feature type="domain" description="N-acetyltransferase" evidence="1">
    <location>
        <begin position="3"/>
        <end position="160"/>
    </location>
</feature>
<dbReference type="SUPFAM" id="SSF55729">
    <property type="entry name" value="Acyl-CoA N-acyltransferases (Nat)"/>
    <property type="match status" value="1"/>
</dbReference>
<organism evidence="2 3">
    <name type="scientific">Actinomadura rudentiformis</name>
    <dbReference type="NCBI Taxonomy" id="359158"/>
    <lineage>
        <taxon>Bacteria</taxon>
        <taxon>Bacillati</taxon>
        <taxon>Actinomycetota</taxon>
        <taxon>Actinomycetes</taxon>
        <taxon>Streptosporangiales</taxon>
        <taxon>Thermomonosporaceae</taxon>
        <taxon>Actinomadura</taxon>
    </lineage>
</organism>
<dbReference type="PANTHER" id="PTHR43617:SF20">
    <property type="entry name" value="N-ALPHA-ACETYLTRANSFERASE RIMI"/>
    <property type="match status" value="1"/>
</dbReference>
<sequence length="160" mass="17784">MQPIVRAFEERDQDAVTALSLRAWAPVFASLQEVLGESGVYSQMHSDWRVDQKEAVRAACGAEGMRVWVAETDTVVGFVAARLDHRESMGEIYMIAVDPDHQRKGIGSLLTSCALEWFRDSGMTLAMVETGGDPGHAPARRTYEQAGFVHLPIARYFKKL</sequence>
<dbReference type="Proteomes" id="UP000468735">
    <property type="component" value="Unassembled WGS sequence"/>
</dbReference>
<reference evidence="2 3" key="1">
    <citation type="submission" date="2019-09" db="EMBL/GenBank/DDBJ databases">
        <title>Actinomadura physcomitrii sp. nov., a novel actinomycete isolated from moss [Physcomitrium sphaericum (Ludw) Fuernr].</title>
        <authorList>
            <person name="Zhuang X."/>
            <person name="Liu C."/>
        </authorList>
    </citation>
    <scope>NUCLEOTIDE SEQUENCE [LARGE SCALE GENOMIC DNA]</scope>
    <source>
        <strain evidence="2 3">HMC1</strain>
    </source>
</reference>
<accession>A0A6H9YKI1</accession>
<dbReference type="GO" id="GO:0008999">
    <property type="term" value="F:protein-N-terminal-alanine acetyltransferase activity"/>
    <property type="evidence" value="ECO:0007669"/>
    <property type="project" value="TreeGrafter"/>
</dbReference>
<comment type="caution">
    <text evidence="2">The sequence shown here is derived from an EMBL/GenBank/DDBJ whole genome shotgun (WGS) entry which is preliminary data.</text>
</comment>
<evidence type="ECO:0000313" key="2">
    <source>
        <dbReference type="EMBL" id="KAB2339660.1"/>
    </source>
</evidence>
<dbReference type="RefSeq" id="WP_151570697.1">
    <property type="nucleotide sequence ID" value="NZ_WBMT01000034.1"/>
</dbReference>
<evidence type="ECO:0000313" key="3">
    <source>
        <dbReference type="Proteomes" id="UP000468735"/>
    </source>
</evidence>
<dbReference type="Gene3D" id="3.40.630.30">
    <property type="match status" value="1"/>
</dbReference>
<name>A0A6H9YKI1_9ACTN</name>